<protein>
    <recommendedName>
        <fullName evidence="2">Peptidase M13 C-terminal domain-containing protein</fullName>
    </recommendedName>
</protein>
<evidence type="ECO:0000313" key="3">
    <source>
        <dbReference type="EMBL" id="GMT07491.1"/>
    </source>
</evidence>
<dbReference type="EMBL" id="BTSX01000006">
    <property type="protein sequence ID" value="GMT07491.1"/>
    <property type="molecule type" value="Genomic_DNA"/>
</dbReference>
<keyword evidence="4" id="KW-1185">Reference proteome</keyword>
<dbReference type="Pfam" id="PF01431">
    <property type="entry name" value="Peptidase_M13"/>
    <property type="match status" value="1"/>
</dbReference>
<proteinExistence type="predicted"/>
<evidence type="ECO:0000313" key="4">
    <source>
        <dbReference type="Proteomes" id="UP001432027"/>
    </source>
</evidence>
<feature type="non-terminal residue" evidence="3">
    <location>
        <position position="550"/>
    </location>
</feature>
<comment type="caution">
    <text evidence="3">The sequence shown here is derived from an EMBL/GenBank/DDBJ whole genome shotgun (WGS) entry which is preliminary data.</text>
</comment>
<dbReference type="Proteomes" id="UP001432027">
    <property type="component" value="Unassembled WGS sequence"/>
</dbReference>
<keyword evidence="1" id="KW-0732">Signal</keyword>
<name>A0AAV5UM46_9BILA</name>
<feature type="chain" id="PRO_5043360837" description="Peptidase M13 C-terminal domain-containing protein" evidence="1">
    <location>
        <begin position="21"/>
        <end position="550"/>
    </location>
</feature>
<feature type="non-terminal residue" evidence="3">
    <location>
        <position position="1"/>
    </location>
</feature>
<evidence type="ECO:0000259" key="2">
    <source>
        <dbReference type="Pfam" id="PF01431"/>
    </source>
</evidence>
<dbReference type="Gene3D" id="3.40.390.10">
    <property type="entry name" value="Collagenase (Catalytic Domain)"/>
    <property type="match status" value="1"/>
</dbReference>
<dbReference type="SUPFAM" id="SSF55486">
    <property type="entry name" value="Metalloproteases ('zincins'), catalytic domain"/>
    <property type="match status" value="1"/>
</dbReference>
<sequence>LKPTPMLLLLLLFFISSTRADFASVHVRSFLNNSVAPCANFYRHVCSASMALNDTVYRKSEIFYEELANNLQSRTRNNPVMNDIAEARAGLNCTFDGDVYSTLLDERCKTNFDCFFDEYLYFFTLYNKTNENVDDSLKFYSTHGNKTNNRSIAQSKKATSRMVERLFKNSDHNITKAFNRTASTYQLMNDRLFVMEFLNKNDTAEHVGLEKIHNLTKEMKAIVMRKFQETSWMKPVNEFGFTILSQYLVILDELIILTDFDSFDRNLTTLRRINHEYTTRYLENNQRTTGCTWFDVTHSFNTTGIQMEKKYSSSYEEEIEYFRMVYSLIYNAFNYVEASIIVVLGPAFYPLNDNSSDTTMVCTGDILGHEIYHSFITEALLNRSEEYKSEAECMHQHYNQSCQLFAEGECNSGSKTFSEDGADVEGTRAAYDLLLKKLSNDQLQEFEYPDLRITREQSFFYSVAMRSCRDVANSEYREHSPDNIRVNAMFSQMPEFSRAFSCQTDDVLYSEPDRVCYLFGAKSTGKQSNVTIEKEEKGTAKRIERYDEGA</sequence>
<organism evidence="3 4">
    <name type="scientific">Pristionchus entomophagus</name>
    <dbReference type="NCBI Taxonomy" id="358040"/>
    <lineage>
        <taxon>Eukaryota</taxon>
        <taxon>Metazoa</taxon>
        <taxon>Ecdysozoa</taxon>
        <taxon>Nematoda</taxon>
        <taxon>Chromadorea</taxon>
        <taxon>Rhabditida</taxon>
        <taxon>Rhabditina</taxon>
        <taxon>Diplogasteromorpha</taxon>
        <taxon>Diplogasteroidea</taxon>
        <taxon>Neodiplogasteridae</taxon>
        <taxon>Pristionchus</taxon>
    </lineage>
</organism>
<dbReference type="InterPro" id="IPR024079">
    <property type="entry name" value="MetalloPept_cat_dom_sf"/>
</dbReference>
<dbReference type="AlphaFoldDB" id="A0AAV5UM46"/>
<reference evidence="3" key="1">
    <citation type="submission" date="2023-10" db="EMBL/GenBank/DDBJ databases">
        <title>Genome assembly of Pristionchus species.</title>
        <authorList>
            <person name="Yoshida K."/>
            <person name="Sommer R.J."/>
        </authorList>
    </citation>
    <scope>NUCLEOTIDE SEQUENCE</scope>
    <source>
        <strain evidence="3">RS0144</strain>
    </source>
</reference>
<dbReference type="GO" id="GO:0005886">
    <property type="term" value="C:plasma membrane"/>
    <property type="evidence" value="ECO:0007669"/>
    <property type="project" value="TreeGrafter"/>
</dbReference>
<accession>A0AAV5UM46</accession>
<dbReference type="PANTHER" id="PTHR11733:SF208">
    <property type="entry name" value="PEPTIDASE M13 C-TERMINAL DOMAIN-CONTAINING PROTEIN"/>
    <property type="match status" value="1"/>
</dbReference>
<dbReference type="GO" id="GO:0004222">
    <property type="term" value="F:metalloendopeptidase activity"/>
    <property type="evidence" value="ECO:0007669"/>
    <property type="project" value="InterPro"/>
</dbReference>
<feature type="signal peptide" evidence="1">
    <location>
        <begin position="1"/>
        <end position="20"/>
    </location>
</feature>
<feature type="domain" description="Peptidase M13 C-terminal" evidence="2">
    <location>
        <begin position="342"/>
        <end position="514"/>
    </location>
</feature>
<dbReference type="InterPro" id="IPR000718">
    <property type="entry name" value="Peptidase_M13"/>
</dbReference>
<dbReference type="PANTHER" id="PTHR11733">
    <property type="entry name" value="ZINC METALLOPROTEASE FAMILY M13 NEPRILYSIN-RELATED"/>
    <property type="match status" value="1"/>
</dbReference>
<dbReference type="PROSITE" id="PS51885">
    <property type="entry name" value="NEPRILYSIN"/>
    <property type="match status" value="1"/>
</dbReference>
<dbReference type="GO" id="GO:0016485">
    <property type="term" value="P:protein processing"/>
    <property type="evidence" value="ECO:0007669"/>
    <property type="project" value="TreeGrafter"/>
</dbReference>
<dbReference type="InterPro" id="IPR018497">
    <property type="entry name" value="Peptidase_M13_C"/>
</dbReference>
<gene>
    <name evidence="3" type="ORF">PENTCL1PPCAC_29665</name>
</gene>
<evidence type="ECO:0000256" key="1">
    <source>
        <dbReference type="SAM" id="SignalP"/>
    </source>
</evidence>